<dbReference type="InterPro" id="IPR050096">
    <property type="entry name" value="Bacterial_rp_bL28"/>
</dbReference>
<dbReference type="InterPro" id="IPR034704">
    <property type="entry name" value="Ribosomal_bL28/bL31-like_sf"/>
</dbReference>
<dbReference type="SUPFAM" id="SSF143800">
    <property type="entry name" value="L28p-like"/>
    <property type="match status" value="1"/>
</dbReference>
<evidence type="ECO:0000256" key="4">
    <source>
        <dbReference type="ARBA" id="ARBA00035174"/>
    </source>
</evidence>
<dbReference type="HAMAP" id="MF_00373">
    <property type="entry name" value="Ribosomal_bL28"/>
    <property type="match status" value="1"/>
</dbReference>
<keyword evidence="2 5" id="KW-0689">Ribosomal protein</keyword>
<dbReference type="InterPro" id="IPR026569">
    <property type="entry name" value="Ribosomal_bL28"/>
</dbReference>
<keyword evidence="7" id="KW-1185">Reference proteome</keyword>
<evidence type="ECO:0000313" key="6">
    <source>
        <dbReference type="EMBL" id="MFC3764917.1"/>
    </source>
</evidence>
<evidence type="ECO:0000256" key="1">
    <source>
        <dbReference type="ARBA" id="ARBA00008760"/>
    </source>
</evidence>
<name>A0ABV7YIY4_9ACTN</name>
<gene>
    <name evidence="5 6" type="primary">rpmB</name>
    <name evidence="6" type="ORF">ACFOUW_29045</name>
</gene>
<comment type="caution">
    <text evidence="6">The sequence shown here is derived from an EMBL/GenBank/DDBJ whole genome shotgun (WGS) entry which is preliminary data.</text>
</comment>
<dbReference type="EMBL" id="JBHRZH010000036">
    <property type="protein sequence ID" value="MFC3764917.1"/>
    <property type="molecule type" value="Genomic_DNA"/>
</dbReference>
<dbReference type="InterPro" id="IPR037147">
    <property type="entry name" value="Ribosomal_bL28_sf"/>
</dbReference>
<dbReference type="Pfam" id="PF00830">
    <property type="entry name" value="Ribosomal_L28"/>
    <property type="match status" value="1"/>
</dbReference>
<protein>
    <recommendedName>
        <fullName evidence="4 5">Large ribosomal subunit protein bL28</fullName>
    </recommendedName>
</protein>
<keyword evidence="3 5" id="KW-0687">Ribonucleoprotein</keyword>
<evidence type="ECO:0000256" key="3">
    <source>
        <dbReference type="ARBA" id="ARBA00023274"/>
    </source>
</evidence>
<comment type="similarity">
    <text evidence="1 5">Belongs to the bacterial ribosomal protein bL28 family.</text>
</comment>
<dbReference type="GO" id="GO:0005840">
    <property type="term" value="C:ribosome"/>
    <property type="evidence" value="ECO:0007669"/>
    <property type="project" value="UniProtKB-KW"/>
</dbReference>
<dbReference type="RefSeq" id="WP_205119373.1">
    <property type="nucleotide sequence ID" value="NZ_JBHRZH010000036.1"/>
</dbReference>
<proteinExistence type="inferred from homology"/>
<evidence type="ECO:0000256" key="5">
    <source>
        <dbReference type="HAMAP-Rule" id="MF_00373"/>
    </source>
</evidence>
<dbReference type="PANTHER" id="PTHR39080:SF1">
    <property type="entry name" value="LARGE RIBOSOMAL SUBUNIT PROTEIN BL28A"/>
    <property type="match status" value="1"/>
</dbReference>
<dbReference type="PANTHER" id="PTHR39080">
    <property type="entry name" value="50S RIBOSOMAL PROTEIN L28"/>
    <property type="match status" value="1"/>
</dbReference>
<dbReference type="Gene3D" id="2.30.170.40">
    <property type="entry name" value="Ribosomal protein L28/L24"/>
    <property type="match status" value="1"/>
</dbReference>
<dbReference type="InterPro" id="IPR001383">
    <property type="entry name" value="Ribosomal_bL28_bact-type"/>
</dbReference>
<reference evidence="7" key="1">
    <citation type="journal article" date="2019" name="Int. J. Syst. Evol. Microbiol.">
        <title>The Global Catalogue of Microorganisms (GCM) 10K type strain sequencing project: providing services to taxonomists for standard genome sequencing and annotation.</title>
        <authorList>
            <consortium name="The Broad Institute Genomics Platform"/>
            <consortium name="The Broad Institute Genome Sequencing Center for Infectious Disease"/>
            <person name="Wu L."/>
            <person name="Ma J."/>
        </authorList>
    </citation>
    <scope>NUCLEOTIDE SEQUENCE [LARGE SCALE GENOMIC DNA]</scope>
    <source>
        <strain evidence="7">CGMCC 4.7241</strain>
    </source>
</reference>
<evidence type="ECO:0000256" key="2">
    <source>
        <dbReference type="ARBA" id="ARBA00022980"/>
    </source>
</evidence>
<dbReference type="Proteomes" id="UP001595699">
    <property type="component" value="Unassembled WGS sequence"/>
</dbReference>
<sequence>MAAVCALCGKAPSFGNRVSRSGKAALKRRVFSRTRRRFRPNLQRRKVIVDGTPKHILVCTACLKKMPRA</sequence>
<organism evidence="6 7">
    <name type="scientific">Tenggerimyces flavus</name>
    <dbReference type="NCBI Taxonomy" id="1708749"/>
    <lineage>
        <taxon>Bacteria</taxon>
        <taxon>Bacillati</taxon>
        <taxon>Actinomycetota</taxon>
        <taxon>Actinomycetes</taxon>
        <taxon>Propionibacteriales</taxon>
        <taxon>Nocardioidaceae</taxon>
        <taxon>Tenggerimyces</taxon>
    </lineage>
</organism>
<evidence type="ECO:0000313" key="7">
    <source>
        <dbReference type="Proteomes" id="UP001595699"/>
    </source>
</evidence>
<accession>A0ABV7YIY4</accession>
<dbReference type="NCBIfam" id="TIGR00009">
    <property type="entry name" value="L28"/>
    <property type="match status" value="1"/>
</dbReference>